<keyword evidence="2" id="KW-1185">Reference proteome</keyword>
<protein>
    <submittedName>
        <fullName evidence="1">Uncharacterized protein</fullName>
    </submittedName>
</protein>
<dbReference type="AlphaFoldDB" id="A0AAV4SM29"/>
<proteinExistence type="predicted"/>
<reference evidence="1 2" key="1">
    <citation type="submission" date="2021-06" db="EMBL/GenBank/DDBJ databases">
        <title>Caerostris extrusa draft genome.</title>
        <authorList>
            <person name="Kono N."/>
            <person name="Arakawa K."/>
        </authorList>
    </citation>
    <scope>NUCLEOTIDE SEQUENCE [LARGE SCALE GENOMIC DNA]</scope>
</reference>
<name>A0AAV4SM29_CAEEX</name>
<evidence type="ECO:0000313" key="2">
    <source>
        <dbReference type="Proteomes" id="UP001054945"/>
    </source>
</evidence>
<evidence type="ECO:0000313" key="1">
    <source>
        <dbReference type="EMBL" id="GIY34552.1"/>
    </source>
</evidence>
<organism evidence="1 2">
    <name type="scientific">Caerostris extrusa</name>
    <name type="common">Bark spider</name>
    <name type="synonym">Caerostris bankana</name>
    <dbReference type="NCBI Taxonomy" id="172846"/>
    <lineage>
        <taxon>Eukaryota</taxon>
        <taxon>Metazoa</taxon>
        <taxon>Ecdysozoa</taxon>
        <taxon>Arthropoda</taxon>
        <taxon>Chelicerata</taxon>
        <taxon>Arachnida</taxon>
        <taxon>Araneae</taxon>
        <taxon>Araneomorphae</taxon>
        <taxon>Entelegynae</taxon>
        <taxon>Araneoidea</taxon>
        <taxon>Araneidae</taxon>
        <taxon>Caerostris</taxon>
    </lineage>
</organism>
<dbReference type="Proteomes" id="UP001054945">
    <property type="component" value="Unassembled WGS sequence"/>
</dbReference>
<accession>A0AAV4SM29</accession>
<sequence>MSKPVSYEGTSCFVCAIEYPVKCPDVQRFCQNRIMNTGLLWQLLLGQRSKLELIARIYYRILSFEPKTSYGGTSPFACAIEYQSSVRISKGDCPKPENENRPALATFVGQRSELEVNSHESIIGHCHWSAVGLMAYFGFILGKRSTFCSQTV</sequence>
<dbReference type="EMBL" id="BPLR01009783">
    <property type="protein sequence ID" value="GIY34552.1"/>
    <property type="molecule type" value="Genomic_DNA"/>
</dbReference>
<comment type="caution">
    <text evidence="1">The sequence shown here is derived from an EMBL/GenBank/DDBJ whole genome shotgun (WGS) entry which is preliminary data.</text>
</comment>
<gene>
    <name evidence="1" type="ORF">CEXT_603171</name>
</gene>